<sequence length="203" mass="22199">MNKFTVPVALLALGATCFSAVALAEDDSAVQQRFREQGKAFDLSKYLQGENDARSRSFTFGSPHAHDFTVKSAGVYRFESKVAPGYADNYRIEAVLMDAQGQVIARDEGNGNSGGLKLEHPLEPGEYTLQVQANRGIVKAIPTPLCVVVRLRPWAAALQQLVVLLLVARQQPVPRQRVQVQERALLLLEPPLPLVLVCPAGLR</sequence>
<evidence type="ECO:0000256" key="1">
    <source>
        <dbReference type="SAM" id="SignalP"/>
    </source>
</evidence>
<protein>
    <recommendedName>
        <fullName evidence="4">Carboxypeptidase regulatory-like domain-containing protein</fullName>
    </recommendedName>
</protein>
<evidence type="ECO:0008006" key="4">
    <source>
        <dbReference type="Google" id="ProtNLM"/>
    </source>
</evidence>
<dbReference type="AlphaFoldDB" id="A0A7U3HWT5"/>
<keyword evidence="1" id="KW-0732">Signal</keyword>
<dbReference type="KEGG" id="hbh:E4T21_21455"/>
<evidence type="ECO:0000313" key="3">
    <source>
        <dbReference type="Proteomes" id="UP000324285"/>
    </source>
</evidence>
<accession>A0A7U3HWT5</accession>
<feature type="chain" id="PRO_5031272071" description="Carboxypeptidase regulatory-like domain-containing protein" evidence="1">
    <location>
        <begin position="25"/>
        <end position="203"/>
    </location>
</feature>
<reference evidence="2" key="1">
    <citation type="submission" date="2021-02" db="EMBL/GenBank/DDBJ databases">
        <title>Strain Y2R2, a novel species of the genus Halomonas.</title>
        <authorList>
            <person name="Huang H."/>
        </authorList>
    </citation>
    <scope>NUCLEOTIDE SEQUENCE</scope>
    <source>
        <strain evidence="2">Y2R2</strain>
    </source>
</reference>
<keyword evidence="3" id="KW-1185">Reference proteome</keyword>
<dbReference type="EMBL" id="CP038437">
    <property type="protein sequence ID" value="QRG26800.1"/>
    <property type="molecule type" value="Genomic_DNA"/>
</dbReference>
<gene>
    <name evidence="2" type="ORF">E4T21_21455</name>
</gene>
<evidence type="ECO:0000313" key="2">
    <source>
        <dbReference type="EMBL" id="QRG26800.1"/>
    </source>
</evidence>
<proteinExistence type="predicted"/>
<dbReference type="RefSeq" id="WP_187775108.1">
    <property type="nucleotide sequence ID" value="NZ_CP038437.2"/>
</dbReference>
<feature type="signal peptide" evidence="1">
    <location>
        <begin position="1"/>
        <end position="24"/>
    </location>
</feature>
<name>A0A7U3HWT5_9GAMM</name>
<dbReference type="Proteomes" id="UP000324285">
    <property type="component" value="Chromosome"/>
</dbReference>
<organism evidence="2 3">
    <name type="scientific">Halomonas binhaiensis</name>
    <dbReference type="NCBI Taxonomy" id="2562282"/>
    <lineage>
        <taxon>Bacteria</taxon>
        <taxon>Pseudomonadati</taxon>
        <taxon>Pseudomonadota</taxon>
        <taxon>Gammaproteobacteria</taxon>
        <taxon>Oceanospirillales</taxon>
        <taxon>Halomonadaceae</taxon>
        <taxon>Halomonas</taxon>
    </lineage>
</organism>